<organism evidence="1 2">
    <name type="scientific">Leptospira fainei serovar Hurstbridge str. BUT 6</name>
    <dbReference type="NCBI Taxonomy" id="1193011"/>
    <lineage>
        <taxon>Bacteria</taxon>
        <taxon>Pseudomonadati</taxon>
        <taxon>Spirochaetota</taxon>
        <taxon>Spirochaetia</taxon>
        <taxon>Leptospirales</taxon>
        <taxon>Leptospiraceae</taxon>
        <taxon>Leptospira</taxon>
    </lineage>
</organism>
<sequence length="77" mass="8916">MKKVYSSYGVRSVCKVIKLCDIRGKQEKSFRPSTTDSKHSGRIAPDLVGRRFKRLRKNEVSVSDVTYLRSSFGWIYL</sequence>
<dbReference type="InterPro" id="IPR050900">
    <property type="entry name" value="Transposase_IS3/IS150/IS904"/>
</dbReference>
<accession>S3W4G4</accession>
<evidence type="ECO:0000313" key="1">
    <source>
        <dbReference type="EMBL" id="EPG75172.1"/>
    </source>
</evidence>
<comment type="caution">
    <text evidence="1">The sequence shown here is derived from an EMBL/GenBank/DDBJ whole genome shotgun (WGS) entry which is preliminary data.</text>
</comment>
<reference evidence="1" key="1">
    <citation type="submission" date="2013-04" db="EMBL/GenBank/DDBJ databases">
        <authorList>
            <person name="Harkins D.M."/>
            <person name="Durkin A.S."/>
            <person name="Selengut J.D."/>
            <person name="Sanka R."/>
            <person name="DePew J."/>
            <person name="Purushe J."/>
            <person name="Ahmed A."/>
            <person name="van der Linden H."/>
            <person name="Goris M.G.A."/>
            <person name="Hartskeerl R.A."/>
            <person name="Vinetz J.M."/>
            <person name="Sutton G.G."/>
            <person name="Nelson W.C."/>
            <person name="Fouts D.E."/>
        </authorList>
    </citation>
    <scope>NUCLEOTIDE SEQUENCE [LARGE SCALE GENOMIC DNA]</scope>
    <source>
        <strain evidence="1">BUT 6</strain>
    </source>
</reference>
<keyword evidence="2" id="KW-1185">Reference proteome</keyword>
<proteinExistence type="predicted"/>
<evidence type="ECO:0000313" key="2">
    <source>
        <dbReference type="Proteomes" id="UP000014540"/>
    </source>
</evidence>
<dbReference type="EMBL" id="AKWZ02000004">
    <property type="protein sequence ID" value="EPG75172.1"/>
    <property type="molecule type" value="Genomic_DNA"/>
</dbReference>
<dbReference type="AlphaFoldDB" id="S3W4G4"/>
<dbReference type="PANTHER" id="PTHR46889">
    <property type="entry name" value="TRANSPOSASE INSF FOR INSERTION SEQUENCE IS3B-RELATED"/>
    <property type="match status" value="1"/>
</dbReference>
<dbReference type="Proteomes" id="UP000014540">
    <property type="component" value="Unassembled WGS sequence"/>
</dbReference>
<dbReference type="PANTHER" id="PTHR46889:SF4">
    <property type="entry name" value="TRANSPOSASE INSO FOR INSERTION SEQUENCE ELEMENT IS911B-RELATED"/>
    <property type="match status" value="1"/>
</dbReference>
<dbReference type="STRING" id="1193011.LEP1GSC058_0184"/>
<name>S3W4G4_9LEPT</name>
<gene>
    <name evidence="1" type="ORF">LEP1GSC058_0184</name>
</gene>
<protein>
    <submittedName>
        <fullName evidence="1">IS1236 transposase domain protein</fullName>
    </submittedName>
</protein>